<protein>
    <submittedName>
        <fullName evidence="2">N-acetylmuramoyl-L-alanine amidase</fullName>
    </submittedName>
</protein>
<evidence type="ECO:0000313" key="2">
    <source>
        <dbReference type="EMBL" id="KAE8283678.1"/>
    </source>
</evidence>
<dbReference type="EMBL" id="REGW02000018">
    <property type="protein sequence ID" value="KAE8283678.1"/>
    <property type="molecule type" value="Genomic_DNA"/>
</dbReference>
<dbReference type="AlphaFoldDB" id="A0A6G0HWN4"/>
<name>A0A6G0HWN4_LARCR</name>
<proteinExistence type="predicted"/>
<keyword evidence="3" id="KW-1185">Reference proteome</keyword>
<feature type="signal peptide" evidence="1">
    <location>
        <begin position="1"/>
        <end position="21"/>
    </location>
</feature>
<sequence>MERACWKHILALLVVLVSTHAEASFSLHMDDFIKAVKQVEDGHPGSEPAAMLKRLRRAAGLNDALIQHFLGNADSGGPEMNATLSAYIRKAVHHRVTEHGKEKGVVLTSDGTTVALMPLLLGIEAGFLSKSRERVRGLYQLTLAKDLDLSFIPSSPHTPLLGPDGCWDNLTSPQVFTLLDTPSVLTTAQLNGGMDGVILGMEAKSRHPLKLSSLLTEYYCHQLDRRGLDAAPRLISRRRRENFRGLFGPLVLSRQVVKSVELQRRLTGRSKMDVKKRRELIDVVKKGNKGVRPGVHGLPTHRSSLHVACTAVQRDPHQPYSSSLLLVHPPHPHAESALSDLRAVFCRHALHAALPPGGQRLG</sequence>
<dbReference type="Proteomes" id="UP000424527">
    <property type="component" value="Unassembled WGS sequence"/>
</dbReference>
<gene>
    <name evidence="2" type="ORF">D5F01_LYC19081</name>
</gene>
<feature type="chain" id="PRO_5026303587" evidence="1">
    <location>
        <begin position="22"/>
        <end position="362"/>
    </location>
</feature>
<reference evidence="2 3" key="1">
    <citation type="submission" date="2019-07" db="EMBL/GenBank/DDBJ databases">
        <title>Chromosome genome assembly for large yellow croaker.</title>
        <authorList>
            <person name="Xiao S."/>
        </authorList>
    </citation>
    <scope>NUCLEOTIDE SEQUENCE [LARGE SCALE GENOMIC DNA]</scope>
    <source>
        <strain evidence="2">JMULYC20181020</strain>
        <tissue evidence="2">Muscle</tissue>
    </source>
</reference>
<comment type="caution">
    <text evidence="2">The sequence shown here is derived from an EMBL/GenBank/DDBJ whole genome shotgun (WGS) entry which is preliminary data.</text>
</comment>
<organism evidence="2 3">
    <name type="scientific">Larimichthys crocea</name>
    <name type="common">Large yellow croaker</name>
    <name type="synonym">Pseudosciaena crocea</name>
    <dbReference type="NCBI Taxonomy" id="215358"/>
    <lineage>
        <taxon>Eukaryota</taxon>
        <taxon>Metazoa</taxon>
        <taxon>Chordata</taxon>
        <taxon>Craniata</taxon>
        <taxon>Vertebrata</taxon>
        <taxon>Euteleostomi</taxon>
        <taxon>Actinopterygii</taxon>
        <taxon>Neopterygii</taxon>
        <taxon>Teleostei</taxon>
        <taxon>Neoteleostei</taxon>
        <taxon>Acanthomorphata</taxon>
        <taxon>Eupercaria</taxon>
        <taxon>Sciaenidae</taxon>
        <taxon>Larimichthys</taxon>
    </lineage>
</organism>
<accession>A0A6G0HWN4</accession>
<evidence type="ECO:0000256" key="1">
    <source>
        <dbReference type="SAM" id="SignalP"/>
    </source>
</evidence>
<evidence type="ECO:0000313" key="3">
    <source>
        <dbReference type="Proteomes" id="UP000424527"/>
    </source>
</evidence>
<keyword evidence="1" id="KW-0732">Signal</keyword>